<dbReference type="Proteomes" id="UP000036168">
    <property type="component" value="Unassembled WGS sequence"/>
</dbReference>
<comment type="caution">
    <text evidence="1">The sequence shown here is derived from an EMBL/GenBank/DDBJ whole genome shotgun (WGS) entry which is preliminary data.</text>
</comment>
<dbReference type="EMBL" id="LECW02000010">
    <property type="protein sequence ID" value="KRT94507.1"/>
    <property type="molecule type" value="Genomic_DNA"/>
</dbReference>
<dbReference type="PATRIC" id="fig|1664069.3.peg.66"/>
<proteinExistence type="predicted"/>
<evidence type="ECO:0000313" key="1">
    <source>
        <dbReference type="EMBL" id="KRT94507.1"/>
    </source>
</evidence>
<organism evidence="1 2">
    <name type="scientific">Bacillus glycinifermentans</name>
    <dbReference type="NCBI Taxonomy" id="1664069"/>
    <lineage>
        <taxon>Bacteria</taxon>
        <taxon>Bacillati</taxon>
        <taxon>Bacillota</taxon>
        <taxon>Bacilli</taxon>
        <taxon>Bacillales</taxon>
        <taxon>Bacillaceae</taxon>
        <taxon>Bacillus</taxon>
    </lineage>
</organism>
<dbReference type="AlphaFoldDB" id="A0A0J6EJ97"/>
<protein>
    <submittedName>
        <fullName evidence="1">Uncharacterized protein</fullName>
    </submittedName>
</protein>
<accession>A0A0J6EJ97</accession>
<accession>A0A0J6F2P9</accession>
<evidence type="ECO:0000313" key="2">
    <source>
        <dbReference type="Proteomes" id="UP000036168"/>
    </source>
</evidence>
<sequence>MSRSSFVHAPFLCQKGMLHNRRVFFFGEKTFRLPTRGASVFLIDEKPAENGQIFEYFKRRNGLCQM</sequence>
<name>A0A0J6EJ97_9BACI</name>
<reference evidence="1 2" key="1">
    <citation type="journal article" date="2015" name="Int. J. Syst. Evol. Microbiol.">
        <title>Bacillus glycinifermentans sp. nov., isolated from fermented soybean paste.</title>
        <authorList>
            <person name="Kim S.J."/>
            <person name="Dunlap C.A."/>
            <person name="Kwon S.W."/>
            <person name="Rooney A.P."/>
        </authorList>
    </citation>
    <scope>NUCLEOTIDE SEQUENCE [LARGE SCALE GENOMIC DNA]</scope>
    <source>
        <strain evidence="1 2">GO-13</strain>
    </source>
</reference>
<gene>
    <name evidence="1" type="ORF">AB447_214740</name>
</gene>